<evidence type="ECO:0000256" key="1">
    <source>
        <dbReference type="SAM" id="SignalP"/>
    </source>
</evidence>
<gene>
    <name evidence="2" type="ORF">P154DRAFT_210519</name>
</gene>
<sequence length="166" mass="17639">MKLVSFAAVSAIFVSSLALQQTPTLEGNSTIVVIDDAPAAPSAKVLTKRAPPETVILANCDPSSSFGSYMLYYNAGHNAQGAPDAQCIVRQNSFVTWEGRAISCTFASSGVTFTANIAAGAQNQTNFSIVGTAFNSFHGFTCRKDDKHVMWSGSGFSCKTIYYCQP</sequence>
<feature type="signal peptide" evidence="1">
    <location>
        <begin position="1"/>
        <end position="18"/>
    </location>
</feature>
<dbReference type="EMBL" id="ML977592">
    <property type="protein sequence ID" value="KAF1999870.1"/>
    <property type="molecule type" value="Genomic_DNA"/>
</dbReference>
<dbReference type="Proteomes" id="UP000799779">
    <property type="component" value="Unassembled WGS sequence"/>
</dbReference>
<name>A0A6A5WDD2_9PLEO</name>
<reference evidence="2" key="1">
    <citation type="journal article" date="2020" name="Stud. Mycol.">
        <title>101 Dothideomycetes genomes: a test case for predicting lifestyles and emergence of pathogens.</title>
        <authorList>
            <person name="Haridas S."/>
            <person name="Albert R."/>
            <person name="Binder M."/>
            <person name="Bloem J."/>
            <person name="Labutti K."/>
            <person name="Salamov A."/>
            <person name="Andreopoulos B."/>
            <person name="Baker S."/>
            <person name="Barry K."/>
            <person name="Bills G."/>
            <person name="Bluhm B."/>
            <person name="Cannon C."/>
            <person name="Castanera R."/>
            <person name="Culley D."/>
            <person name="Daum C."/>
            <person name="Ezra D."/>
            <person name="Gonzalez J."/>
            <person name="Henrissat B."/>
            <person name="Kuo A."/>
            <person name="Liang C."/>
            <person name="Lipzen A."/>
            <person name="Lutzoni F."/>
            <person name="Magnuson J."/>
            <person name="Mondo S."/>
            <person name="Nolan M."/>
            <person name="Ohm R."/>
            <person name="Pangilinan J."/>
            <person name="Park H.-J."/>
            <person name="Ramirez L."/>
            <person name="Alfaro M."/>
            <person name="Sun H."/>
            <person name="Tritt A."/>
            <person name="Yoshinaga Y."/>
            <person name="Zwiers L.-H."/>
            <person name="Turgeon B."/>
            <person name="Goodwin S."/>
            <person name="Spatafora J."/>
            <person name="Crous P."/>
            <person name="Grigoriev I."/>
        </authorList>
    </citation>
    <scope>NUCLEOTIDE SEQUENCE</scope>
    <source>
        <strain evidence="2">CBS 123094</strain>
    </source>
</reference>
<organism evidence="2 3">
    <name type="scientific">Amniculicola lignicola CBS 123094</name>
    <dbReference type="NCBI Taxonomy" id="1392246"/>
    <lineage>
        <taxon>Eukaryota</taxon>
        <taxon>Fungi</taxon>
        <taxon>Dikarya</taxon>
        <taxon>Ascomycota</taxon>
        <taxon>Pezizomycotina</taxon>
        <taxon>Dothideomycetes</taxon>
        <taxon>Pleosporomycetidae</taxon>
        <taxon>Pleosporales</taxon>
        <taxon>Amniculicolaceae</taxon>
        <taxon>Amniculicola</taxon>
    </lineage>
</organism>
<feature type="chain" id="PRO_5025330045" description="AA1-like domain-containing protein" evidence="1">
    <location>
        <begin position="19"/>
        <end position="166"/>
    </location>
</feature>
<evidence type="ECO:0000313" key="3">
    <source>
        <dbReference type="Proteomes" id="UP000799779"/>
    </source>
</evidence>
<keyword evidence="3" id="KW-1185">Reference proteome</keyword>
<evidence type="ECO:0008006" key="4">
    <source>
        <dbReference type="Google" id="ProtNLM"/>
    </source>
</evidence>
<keyword evidence="1" id="KW-0732">Signal</keyword>
<proteinExistence type="predicted"/>
<protein>
    <recommendedName>
        <fullName evidence="4">AA1-like domain-containing protein</fullName>
    </recommendedName>
</protein>
<evidence type="ECO:0000313" key="2">
    <source>
        <dbReference type="EMBL" id="KAF1999870.1"/>
    </source>
</evidence>
<dbReference type="OrthoDB" id="291007at2759"/>
<accession>A0A6A5WDD2</accession>
<dbReference type="AlphaFoldDB" id="A0A6A5WDD2"/>